<dbReference type="Pfam" id="PF02732">
    <property type="entry name" value="ERCC4"/>
    <property type="match status" value="1"/>
</dbReference>
<feature type="domain" description="ERCC4" evidence="1">
    <location>
        <begin position="5"/>
        <end position="139"/>
    </location>
</feature>
<dbReference type="InterPro" id="IPR006166">
    <property type="entry name" value="ERCC4_domain"/>
</dbReference>
<dbReference type="AlphaFoldDB" id="A0A1Q2CBB4"/>
<reference evidence="2 3" key="1">
    <citation type="journal article" date="2016" name="Sci. Rep.">
        <title>Accelerated dysbiosis of gut microbiota during aggravation of DSS-induced colitis by a butyrate-producing bacterium.</title>
        <authorList>
            <person name="Zhang Q."/>
            <person name="Wu Y."/>
            <person name="Wang J."/>
            <person name="Wu G."/>
            <person name="Long W."/>
            <person name="Xue Z."/>
            <person name="Wang L."/>
            <person name="Zhang X."/>
            <person name="Pang X."/>
            <person name="Zhao Y."/>
            <person name="Zhao L."/>
            <person name="Zhang C."/>
        </authorList>
    </citation>
    <scope>NUCLEOTIDE SEQUENCE [LARGE SCALE GENOMIC DNA]</scope>
    <source>
        <strain evidence="2 3">BPB5</strain>
    </source>
</reference>
<dbReference type="Gene3D" id="3.40.50.10130">
    <property type="match status" value="1"/>
</dbReference>
<organism evidence="2 3">
    <name type="scientific">Anaerostipes hadrus</name>
    <dbReference type="NCBI Taxonomy" id="649756"/>
    <lineage>
        <taxon>Bacteria</taxon>
        <taxon>Bacillati</taxon>
        <taxon>Bacillota</taxon>
        <taxon>Clostridia</taxon>
        <taxon>Lachnospirales</taxon>
        <taxon>Lachnospiraceae</taxon>
        <taxon>Anaerostipes</taxon>
    </lineage>
</organism>
<evidence type="ECO:0000313" key="2">
    <source>
        <dbReference type="EMBL" id="AQP40984.1"/>
    </source>
</evidence>
<sequence>MVILIDTREKVNDHILNYFNKKNIAYRQQALEFGDYSFMLPKVDGLLCNELYFHKEIVIERKNSLEELSGNLGKGRERFEKEFLKARNNGCSIHLMVENPQGLNDIMKHNYNTQLKPTSYMASLKSFEQRYDLKMQFIDPQYSGYNIYSTFYYYMRNKLH</sequence>
<name>A0A1Q2CBB4_ANAHA</name>
<gene>
    <name evidence="2" type="ORF">DO83_12760</name>
</gene>
<dbReference type="Proteomes" id="UP000188159">
    <property type="component" value="Chromosome"/>
</dbReference>
<dbReference type="SUPFAM" id="SSF52980">
    <property type="entry name" value="Restriction endonuclease-like"/>
    <property type="match status" value="1"/>
</dbReference>
<evidence type="ECO:0000313" key="3">
    <source>
        <dbReference type="Proteomes" id="UP000188159"/>
    </source>
</evidence>
<proteinExistence type="predicted"/>
<dbReference type="InterPro" id="IPR011335">
    <property type="entry name" value="Restrct_endonuc-II-like"/>
</dbReference>
<dbReference type="GO" id="GO:0006259">
    <property type="term" value="P:DNA metabolic process"/>
    <property type="evidence" value="ECO:0007669"/>
    <property type="project" value="UniProtKB-ARBA"/>
</dbReference>
<accession>A0A1Q2CBB4</accession>
<dbReference type="EMBL" id="CP012098">
    <property type="protein sequence ID" value="AQP40984.1"/>
    <property type="molecule type" value="Genomic_DNA"/>
</dbReference>
<evidence type="ECO:0000259" key="1">
    <source>
        <dbReference type="Pfam" id="PF02732"/>
    </source>
</evidence>
<dbReference type="GO" id="GO:0003677">
    <property type="term" value="F:DNA binding"/>
    <property type="evidence" value="ECO:0007669"/>
    <property type="project" value="InterPro"/>
</dbReference>
<dbReference type="GO" id="GO:0004518">
    <property type="term" value="F:nuclease activity"/>
    <property type="evidence" value="ECO:0007669"/>
    <property type="project" value="InterPro"/>
</dbReference>
<protein>
    <recommendedName>
        <fullName evidence="1">ERCC4 domain-containing protein</fullName>
    </recommendedName>
</protein>